<evidence type="ECO:0000313" key="1">
    <source>
        <dbReference type="EMBL" id="MDR6903462.1"/>
    </source>
</evidence>
<reference evidence="1 2" key="1">
    <citation type="submission" date="2023-07" db="EMBL/GenBank/DDBJ databases">
        <title>Sorghum-associated microbial communities from plants grown in Nebraska, USA.</title>
        <authorList>
            <person name="Schachtman D."/>
        </authorList>
    </citation>
    <scope>NUCLEOTIDE SEQUENCE [LARGE SCALE GENOMIC DNA]</scope>
    <source>
        <strain evidence="1 2">3199</strain>
    </source>
</reference>
<comment type="caution">
    <text evidence="1">The sequence shown here is derived from an EMBL/GenBank/DDBJ whole genome shotgun (WGS) entry which is preliminary data.</text>
</comment>
<dbReference type="Proteomes" id="UP001250791">
    <property type="component" value="Unassembled WGS sequence"/>
</dbReference>
<evidence type="ECO:0000313" key="2">
    <source>
        <dbReference type="Proteomes" id="UP001250791"/>
    </source>
</evidence>
<protein>
    <submittedName>
        <fullName evidence="1">Uncharacterized protein</fullName>
    </submittedName>
</protein>
<proteinExistence type="predicted"/>
<name>A0ABU1SYE4_9HYPH</name>
<sequence>MSMLRSELGGDPSECACIIDAKNNAAIIPDDMNDLPNTEVSA</sequence>
<organism evidence="1 2">
    <name type="scientific">Rhizobium miluonense</name>
    <dbReference type="NCBI Taxonomy" id="411945"/>
    <lineage>
        <taxon>Bacteria</taxon>
        <taxon>Pseudomonadati</taxon>
        <taxon>Pseudomonadota</taxon>
        <taxon>Alphaproteobacteria</taxon>
        <taxon>Hyphomicrobiales</taxon>
        <taxon>Rhizobiaceae</taxon>
        <taxon>Rhizobium/Agrobacterium group</taxon>
        <taxon>Rhizobium</taxon>
    </lineage>
</organism>
<dbReference type="EMBL" id="JAVDUP010000007">
    <property type="protein sequence ID" value="MDR6903462.1"/>
    <property type="molecule type" value="Genomic_DNA"/>
</dbReference>
<keyword evidence="2" id="KW-1185">Reference proteome</keyword>
<accession>A0ABU1SYE4</accession>
<dbReference type="RefSeq" id="WP_310234703.1">
    <property type="nucleotide sequence ID" value="NZ_JAVDUP010000007.1"/>
</dbReference>
<gene>
    <name evidence="1" type="ORF">J2W52_005095</name>
</gene>